<feature type="domain" description="Knr4/Smi1-like" evidence="1">
    <location>
        <begin position="34"/>
        <end position="190"/>
    </location>
</feature>
<organism evidence="2 3">
    <name type="scientific">Spartinivicinus poritis</name>
    <dbReference type="NCBI Taxonomy" id="2994640"/>
    <lineage>
        <taxon>Bacteria</taxon>
        <taxon>Pseudomonadati</taxon>
        <taxon>Pseudomonadota</taxon>
        <taxon>Gammaproteobacteria</taxon>
        <taxon>Oceanospirillales</taxon>
        <taxon>Zooshikellaceae</taxon>
        <taxon>Spartinivicinus</taxon>
    </lineage>
</organism>
<protein>
    <submittedName>
        <fullName evidence="2">SMI1/KNR4 family protein</fullName>
    </submittedName>
</protein>
<dbReference type="Gene3D" id="3.40.1580.10">
    <property type="entry name" value="SMI1/KNR4-like"/>
    <property type="match status" value="1"/>
</dbReference>
<evidence type="ECO:0000313" key="3">
    <source>
        <dbReference type="Proteomes" id="UP001528823"/>
    </source>
</evidence>
<sequence length="417" mass="47648">MSKVTEAYMKLMKFYNELADQGVEIDLSTPGKKGCTKKEIQELESKLGYSIGSELRDFLTFSYPQESTHCIWLGGSFFEKDEEEESDEQDPGWETYLNTCIDGIITAYKEGLELAEEYKSDDSMGVEDIRLKHSDMNKMWIPIGYDSLGQHGYFIDMDPSSVGKVGQIISGAGESSPSYVIADTLAEFFSVVLKCHKDKVEWSDILSDQFENSNFNKFNLENGVENTDEVEEESSIEEISPNYQEEDDRELAMDLGLSFDEFCKLRKCQEFNGIHISLDNLGEMAIKMNLPDDPETGYIGLTFINDTFFSDTNDSIKEYSNDKEMLDTVCKIVEKVFPLLNSNHNNVKFVAELIISDCFKFLFVGGRVNEAYRLIPYAKKSDKRFAINKINKMMSNPLIKLAYNQELRSKFMEKLES</sequence>
<dbReference type="InterPro" id="IPR018958">
    <property type="entry name" value="Knr4/Smi1-like_dom"/>
</dbReference>
<accession>A0ABT5UH99</accession>
<dbReference type="EMBL" id="JAPMOU010000084">
    <property type="protein sequence ID" value="MDE1465774.1"/>
    <property type="molecule type" value="Genomic_DNA"/>
</dbReference>
<dbReference type="Pfam" id="PF09346">
    <property type="entry name" value="SMI1_KNR4"/>
    <property type="match status" value="1"/>
</dbReference>
<dbReference type="SUPFAM" id="SSF160631">
    <property type="entry name" value="SMI1/KNR4-like"/>
    <property type="match status" value="1"/>
</dbReference>
<name>A0ABT5UH99_9GAMM</name>
<proteinExistence type="predicted"/>
<dbReference type="RefSeq" id="WP_274692078.1">
    <property type="nucleotide sequence ID" value="NZ_JAPMOU010000084.1"/>
</dbReference>
<reference evidence="2 3" key="1">
    <citation type="submission" date="2022-11" db="EMBL/GenBank/DDBJ databases">
        <title>Spartinivicinus poritis sp. nov., isolated from scleractinian coral Porites lutea.</title>
        <authorList>
            <person name="Zhang G."/>
            <person name="Cai L."/>
            <person name="Wei Q."/>
        </authorList>
    </citation>
    <scope>NUCLEOTIDE SEQUENCE [LARGE SCALE GENOMIC DNA]</scope>
    <source>
        <strain evidence="2 3">A2-2</strain>
    </source>
</reference>
<dbReference type="InterPro" id="IPR037883">
    <property type="entry name" value="Knr4/Smi1-like_sf"/>
</dbReference>
<keyword evidence="3" id="KW-1185">Reference proteome</keyword>
<comment type="caution">
    <text evidence="2">The sequence shown here is derived from an EMBL/GenBank/DDBJ whole genome shotgun (WGS) entry which is preliminary data.</text>
</comment>
<evidence type="ECO:0000259" key="1">
    <source>
        <dbReference type="Pfam" id="PF09346"/>
    </source>
</evidence>
<evidence type="ECO:0000313" key="2">
    <source>
        <dbReference type="EMBL" id="MDE1465774.1"/>
    </source>
</evidence>
<dbReference type="Proteomes" id="UP001528823">
    <property type="component" value="Unassembled WGS sequence"/>
</dbReference>
<gene>
    <name evidence="2" type="ORF">ORQ98_27800</name>
</gene>